<accession>A0A9P6KZQ0</accession>
<dbReference type="EMBL" id="SBJO01000057">
    <property type="protein sequence ID" value="KAF9763731.1"/>
    <property type="molecule type" value="Genomic_DNA"/>
</dbReference>
<evidence type="ECO:0000313" key="2">
    <source>
        <dbReference type="Proteomes" id="UP000740883"/>
    </source>
</evidence>
<comment type="caution">
    <text evidence="1">The sequence shown here is derived from an EMBL/GenBank/DDBJ whole genome shotgun (WGS) entry which is preliminary data.</text>
</comment>
<dbReference type="Proteomes" id="UP000740883">
    <property type="component" value="Unassembled WGS sequence"/>
</dbReference>
<proteinExistence type="predicted"/>
<keyword evidence="2" id="KW-1185">Reference proteome</keyword>
<dbReference type="AlphaFoldDB" id="A0A9P6KZQ0"/>
<reference evidence="1 2" key="1">
    <citation type="journal article" date="2020" name="Genome Biol. Evol.">
        <title>Comparative genomics of strictly vertically transmitted, feminizing microsporidia endosymbionts of amphipod crustaceans.</title>
        <authorList>
            <person name="Cormier A."/>
            <person name="Chebbi M.A."/>
            <person name="Giraud I."/>
            <person name="Wattier R."/>
            <person name="Teixeira M."/>
            <person name="Gilbert C."/>
            <person name="Rigaud T."/>
            <person name="Cordaux R."/>
        </authorList>
    </citation>
    <scope>NUCLEOTIDE SEQUENCE [LARGE SCALE GENOMIC DNA]</scope>
    <source>
        <strain evidence="1 2">Ou3-Ou53</strain>
    </source>
</reference>
<evidence type="ECO:0000313" key="1">
    <source>
        <dbReference type="EMBL" id="KAF9763731.1"/>
    </source>
</evidence>
<dbReference type="OrthoDB" id="2190706at2759"/>
<name>A0A9P6KZQ0_9MICR</name>
<protein>
    <submittedName>
        <fullName evidence="1">Uncharacterized protein</fullName>
    </submittedName>
</protein>
<organism evidence="1 2">
    <name type="scientific">Nosema granulosis</name>
    <dbReference type="NCBI Taxonomy" id="83296"/>
    <lineage>
        <taxon>Eukaryota</taxon>
        <taxon>Fungi</taxon>
        <taxon>Fungi incertae sedis</taxon>
        <taxon>Microsporidia</taxon>
        <taxon>Nosematidae</taxon>
        <taxon>Nosema</taxon>
    </lineage>
</organism>
<sequence>MVDNGEIEFFEFMPTDFLNDLQTCIEETICKFVDSEFTFAKSAKRKKIKEMLMESNKKNLFLFRNFVLKNILRFPPKFKMERKKTDYVSEDLNLENYELNINKLIDGYEYLHKLKLDKAVAEYENKQLKSILSNEADLREMGLCLLNLKDKHRRIQEYVKKIPFCSLNDEDFNSLLEHRELRTEMLKKELERLQEAIDVDYLNSLI</sequence>
<gene>
    <name evidence="1" type="ORF">NGRA_1087</name>
</gene>